<dbReference type="AlphaFoldDB" id="A0A5J4QYP2"/>
<sequence>MNSLGTLFAVDNENNVALTHSEVEGYSSLFSTLDEISGIKQLGSLWPDSKELNFWFSNRENYEVKPFSSFLADSKGTNFWFSNLYSIINNNETKQYSQTFTGTKDKLQELDNQQKNNDTLIFQINLNANDINNQERVSFLDTEITPLLVSLIKNEDFEFGYNSESIRLVLKEISENELAAKEWFNRLFNRYYGSEMGTTILIGLLHIIEFLHDSLNSIAQTIALASLSHKNNEVKELGVRILEASCTIENLNILKNIKTDTQWLQDYINQVIADFEQVLCQS</sequence>
<protein>
    <submittedName>
        <fullName evidence="1">Uncharacterized protein</fullName>
    </submittedName>
</protein>
<gene>
    <name evidence="1" type="ORF">EZS27_024644</name>
</gene>
<reference evidence="1" key="1">
    <citation type="submission" date="2019-03" db="EMBL/GenBank/DDBJ databases">
        <title>Single cell metagenomics reveals metabolic interactions within the superorganism composed of flagellate Streblomastix strix and complex community of Bacteroidetes bacteria on its surface.</title>
        <authorList>
            <person name="Treitli S.C."/>
            <person name="Kolisko M."/>
            <person name="Husnik F."/>
            <person name="Keeling P."/>
            <person name="Hampl V."/>
        </authorList>
    </citation>
    <scope>NUCLEOTIDE SEQUENCE</scope>
    <source>
        <strain evidence="1">STM</strain>
    </source>
</reference>
<accession>A0A5J4QYP2</accession>
<organism evidence="1">
    <name type="scientific">termite gut metagenome</name>
    <dbReference type="NCBI Taxonomy" id="433724"/>
    <lineage>
        <taxon>unclassified sequences</taxon>
        <taxon>metagenomes</taxon>
        <taxon>organismal metagenomes</taxon>
    </lineage>
</organism>
<name>A0A5J4QYP2_9ZZZZ</name>
<proteinExistence type="predicted"/>
<evidence type="ECO:0000313" key="1">
    <source>
        <dbReference type="EMBL" id="KAA6326224.1"/>
    </source>
</evidence>
<dbReference type="EMBL" id="SNRY01002205">
    <property type="protein sequence ID" value="KAA6326224.1"/>
    <property type="molecule type" value="Genomic_DNA"/>
</dbReference>
<comment type="caution">
    <text evidence="1">The sequence shown here is derived from an EMBL/GenBank/DDBJ whole genome shotgun (WGS) entry which is preliminary data.</text>
</comment>